<organism evidence="6 7">
    <name type="scientific">Uliginosibacterium flavum</name>
    <dbReference type="NCBI Taxonomy" id="1396831"/>
    <lineage>
        <taxon>Bacteria</taxon>
        <taxon>Pseudomonadati</taxon>
        <taxon>Pseudomonadota</taxon>
        <taxon>Betaproteobacteria</taxon>
        <taxon>Rhodocyclales</taxon>
        <taxon>Zoogloeaceae</taxon>
        <taxon>Uliginosibacterium</taxon>
    </lineage>
</organism>
<evidence type="ECO:0000313" key="6">
    <source>
        <dbReference type="EMBL" id="MET7012831.1"/>
    </source>
</evidence>
<dbReference type="PANTHER" id="PTHR32089">
    <property type="entry name" value="METHYL-ACCEPTING CHEMOTAXIS PROTEIN MCPB"/>
    <property type="match status" value="1"/>
</dbReference>
<dbReference type="InterPro" id="IPR004090">
    <property type="entry name" value="Chemotax_Me-accpt_rcpt"/>
</dbReference>
<dbReference type="PROSITE" id="PS50111">
    <property type="entry name" value="CHEMOTAXIS_TRANSDUC_2"/>
    <property type="match status" value="1"/>
</dbReference>
<evidence type="ECO:0000256" key="2">
    <source>
        <dbReference type="ARBA" id="ARBA00029447"/>
    </source>
</evidence>
<feature type="domain" description="HAMP" evidence="5">
    <location>
        <begin position="209"/>
        <end position="261"/>
    </location>
</feature>
<name>A0ABV2TFX9_9RHOO</name>
<evidence type="ECO:0000259" key="5">
    <source>
        <dbReference type="PROSITE" id="PS50885"/>
    </source>
</evidence>
<dbReference type="SMART" id="SM00283">
    <property type="entry name" value="MA"/>
    <property type="match status" value="1"/>
</dbReference>
<evidence type="ECO:0000256" key="3">
    <source>
        <dbReference type="PROSITE-ProRule" id="PRU00284"/>
    </source>
</evidence>
<comment type="similarity">
    <text evidence="2">Belongs to the methyl-accepting chemotaxis (MCP) protein family.</text>
</comment>
<evidence type="ECO:0000313" key="7">
    <source>
        <dbReference type="Proteomes" id="UP001549691"/>
    </source>
</evidence>
<dbReference type="Proteomes" id="UP001549691">
    <property type="component" value="Unassembled WGS sequence"/>
</dbReference>
<gene>
    <name evidence="6" type="ORF">ABXR19_01435</name>
</gene>
<keyword evidence="7" id="KW-1185">Reference proteome</keyword>
<protein>
    <submittedName>
        <fullName evidence="6">Methyl-accepting chemotaxis protein</fullName>
    </submittedName>
</protein>
<feature type="domain" description="Methyl-accepting transducer" evidence="4">
    <location>
        <begin position="266"/>
        <end position="502"/>
    </location>
</feature>
<evidence type="ECO:0000256" key="1">
    <source>
        <dbReference type="ARBA" id="ARBA00023224"/>
    </source>
</evidence>
<dbReference type="Pfam" id="PF12729">
    <property type="entry name" value="4HB_MCP_1"/>
    <property type="match status" value="1"/>
</dbReference>
<sequence>MRIIHRMLAAPLLCVLLMLVMGGVGYWSLSSMSGALRELFEQRFNQVLLVKGLESSLLLTHADAYSLFTSLDGLAADKLATRIASIDASTARIGSQVQAMQTADNISDTDKQLLTEIAGGLEKYRKAVSTALDMASVDPAMGRSGMQTADDVFKEVSRAVSQAVDGQTEAARERYELADSNARNAQWGTLGTLLASIILATAISYYMARSIVGPMHKAVKVAERIADGDLSLNIEAGSNDELGHLLSALTRMQNGLRTVIGEVQDSSRNVEGAAHAMSDVVGGVASSVSEESESLSGIAAMVENLTESIWNAAERTEAVVKVAHETSQTATEGRDRVLHAADEVRKIVSTVDGTAASMTTLVKSAEEISGFANVIHEIADQTNLLALNAAIEAARAGEQGRGFAVVADEVRKLAEKTALATSQIQTMIELVQRQAREAADEMGVAKARVESGVAEVEGLREPLKALDEGAHQSLDNLRELSEVARQQSSSASEIAQSVERIANASESNSAAVGRGREAATELEGLARTLLHSVERFRC</sequence>
<accession>A0ABV2TFX9</accession>
<dbReference type="InterPro" id="IPR003660">
    <property type="entry name" value="HAMP_dom"/>
</dbReference>
<dbReference type="RefSeq" id="WP_354599289.1">
    <property type="nucleotide sequence ID" value="NZ_JBEWZI010000001.1"/>
</dbReference>
<keyword evidence="1 3" id="KW-0807">Transducer</keyword>
<dbReference type="Gene3D" id="1.10.287.950">
    <property type="entry name" value="Methyl-accepting chemotaxis protein"/>
    <property type="match status" value="1"/>
</dbReference>
<dbReference type="SMART" id="SM00304">
    <property type="entry name" value="HAMP"/>
    <property type="match status" value="2"/>
</dbReference>
<dbReference type="Pfam" id="PF00015">
    <property type="entry name" value="MCPsignal"/>
    <property type="match status" value="1"/>
</dbReference>
<dbReference type="EMBL" id="JBEWZI010000001">
    <property type="protein sequence ID" value="MET7012831.1"/>
    <property type="molecule type" value="Genomic_DNA"/>
</dbReference>
<proteinExistence type="inferred from homology"/>
<dbReference type="Gene3D" id="6.10.340.10">
    <property type="match status" value="1"/>
</dbReference>
<dbReference type="SUPFAM" id="SSF58104">
    <property type="entry name" value="Methyl-accepting chemotaxis protein (MCP) signaling domain"/>
    <property type="match status" value="1"/>
</dbReference>
<dbReference type="PROSITE" id="PS50885">
    <property type="entry name" value="HAMP"/>
    <property type="match status" value="1"/>
</dbReference>
<dbReference type="Pfam" id="PF00672">
    <property type="entry name" value="HAMP"/>
    <property type="match status" value="1"/>
</dbReference>
<dbReference type="CDD" id="cd06225">
    <property type="entry name" value="HAMP"/>
    <property type="match status" value="1"/>
</dbReference>
<dbReference type="PANTHER" id="PTHR32089:SF112">
    <property type="entry name" value="LYSOZYME-LIKE PROTEIN-RELATED"/>
    <property type="match status" value="1"/>
</dbReference>
<evidence type="ECO:0000259" key="4">
    <source>
        <dbReference type="PROSITE" id="PS50111"/>
    </source>
</evidence>
<comment type="caution">
    <text evidence="6">The sequence shown here is derived from an EMBL/GenBank/DDBJ whole genome shotgun (WGS) entry which is preliminary data.</text>
</comment>
<dbReference type="PRINTS" id="PR00260">
    <property type="entry name" value="CHEMTRNSDUCR"/>
</dbReference>
<dbReference type="InterPro" id="IPR024478">
    <property type="entry name" value="HlyB_4HB_MCP"/>
</dbReference>
<dbReference type="InterPro" id="IPR004089">
    <property type="entry name" value="MCPsignal_dom"/>
</dbReference>
<dbReference type="CDD" id="cd11386">
    <property type="entry name" value="MCP_signal"/>
    <property type="match status" value="1"/>
</dbReference>
<reference evidence="6 7" key="1">
    <citation type="submission" date="2024-07" db="EMBL/GenBank/DDBJ databases">
        <title>Uliginosibacterium flavum JJ3220;KACC:17644.</title>
        <authorList>
            <person name="Kim M.K."/>
        </authorList>
    </citation>
    <scope>NUCLEOTIDE SEQUENCE [LARGE SCALE GENOMIC DNA]</scope>
    <source>
        <strain evidence="6 7">KACC:17644</strain>
    </source>
</reference>